<dbReference type="EMBL" id="JAAGMN010006372">
    <property type="protein sequence ID" value="NEE16751.1"/>
    <property type="molecule type" value="Genomic_DNA"/>
</dbReference>
<accession>A0A6G3XG83</accession>
<evidence type="ECO:0000256" key="5">
    <source>
        <dbReference type="ARBA" id="ARBA00022801"/>
    </source>
</evidence>
<comment type="catalytic activity">
    <reaction evidence="1">
        <text>Hydrolysis of terminal, non-reducing beta-D-glucosyl residues with release of beta-D-glucose.</text>
        <dbReference type="EC" id="3.2.1.21"/>
    </reaction>
</comment>
<dbReference type="SUPFAM" id="SSF52279">
    <property type="entry name" value="Beta-D-glucan exohydrolase, C-terminal domain"/>
    <property type="match status" value="1"/>
</dbReference>
<dbReference type="PANTHER" id="PTHR30620">
    <property type="entry name" value="PERIPLASMIC BETA-GLUCOSIDASE-RELATED"/>
    <property type="match status" value="1"/>
</dbReference>
<proteinExistence type="inferred from homology"/>
<reference evidence="8" key="1">
    <citation type="submission" date="2020-01" db="EMBL/GenBank/DDBJ databases">
        <title>Insect and environment-associated Actinomycetes.</title>
        <authorList>
            <person name="Currrie C."/>
            <person name="Chevrette M."/>
            <person name="Carlson C."/>
            <person name="Stubbendieck R."/>
            <person name="Wendt-Pienkowski E."/>
        </authorList>
    </citation>
    <scope>NUCLEOTIDE SEQUENCE</scope>
    <source>
        <strain evidence="8">SID7499</strain>
    </source>
</reference>
<dbReference type="InterPro" id="IPR051915">
    <property type="entry name" value="Cellulose_Degrad_GH3"/>
</dbReference>
<dbReference type="EC" id="3.2.1.21" evidence="3"/>
<evidence type="ECO:0000256" key="4">
    <source>
        <dbReference type="ARBA" id="ARBA00022729"/>
    </source>
</evidence>
<comment type="similarity">
    <text evidence="2">Belongs to the glycosyl hydrolase 3 family.</text>
</comment>
<dbReference type="GO" id="GO:0009251">
    <property type="term" value="P:glucan catabolic process"/>
    <property type="evidence" value="ECO:0007669"/>
    <property type="project" value="TreeGrafter"/>
</dbReference>
<evidence type="ECO:0000259" key="7">
    <source>
        <dbReference type="Pfam" id="PF01915"/>
    </source>
</evidence>
<dbReference type="GO" id="GO:0008422">
    <property type="term" value="F:beta-glucosidase activity"/>
    <property type="evidence" value="ECO:0007669"/>
    <property type="project" value="UniProtKB-EC"/>
</dbReference>
<dbReference type="InterPro" id="IPR036881">
    <property type="entry name" value="Glyco_hydro_3_C_sf"/>
</dbReference>
<evidence type="ECO:0000313" key="8">
    <source>
        <dbReference type="EMBL" id="NEE16751.1"/>
    </source>
</evidence>
<dbReference type="InterPro" id="IPR002772">
    <property type="entry name" value="Glyco_hydro_3_C"/>
</dbReference>
<evidence type="ECO:0000256" key="3">
    <source>
        <dbReference type="ARBA" id="ARBA00012744"/>
    </source>
</evidence>
<feature type="domain" description="Glycoside hydrolase family 3 C-terminal" evidence="7">
    <location>
        <begin position="25"/>
        <end position="80"/>
    </location>
</feature>
<feature type="non-terminal residue" evidence="8">
    <location>
        <position position="1"/>
    </location>
</feature>
<dbReference type="Gene3D" id="3.40.50.1700">
    <property type="entry name" value="Glycoside hydrolase family 3 C-terminal domain"/>
    <property type="match status" value="1"/>
</dbReference>
<sequence length="81" mass="8452">TTHLEDVGSAEHRAVAREAVAKSQVLLKNDGAVLPIGTDRKVYVAGSNADDIGNQAGGWTISWQGSSGRTTTGTTILEGMR</sequence>
<dbReference type="PANTHER" id="PTHR30620:SF16">
    <property type="entry name" value="LYSOSOMAL BETA GLUCOSIDASE"/>
    <property type="match status" value="1"/>
</dbReference>
<gene>
    <name evidence="8" type="ORF">G3M58_61095</name>
</gene>
<evidence type="ECO:0000256" key="6">
    <source>
        <dbReference type="ARBA" id="ARBA00023295"/>
    </source>
</evidence>
<dbReference type="AlphaFoldDB" id="A0A6G3XG83"/>
<organism evidence="8">
    <name type="scientific">Streptomyces sp. SID7499</name>
    <dbReference type="NCBI Taxonomy" id="2706086"/>
    <lineage>
        <taxon>Bacteria</taxon>
        <taxon>Bacillati</taxon>
        <taxon>Actinomycetota</taxon>
        <taxon>Actinomycetes</taxon>
        <taxon>Kitasatosporales</taxon>
        <taxon>Streptomycetaceae</taxon>
        <taxon>Streptomyces</taxon>
    </lineage>
</organism>
<name>A0A6G3XG83_9ACTN</name>
<protein>
    <recommendedName>
        <fullName evidence="3">beta-glucosidase</fullName>
        <ecNumber evidence="3">3.2.1.21</ecNumber>
    </recommendedName>
</protein>
<keyword evidence="5" id="KW-0378">Hydrolase</keyword>
<keyword evidence="4" id="KW-0732">Signal</keyword>
<evidence type="ECO:0000256" key="2">
    <source>
        <dbReference type="ARBA" id="ARBA00005336"/>
    </source>
</evidence>
<evidence type="ECO:0000256" key="1">
    <source>
        <dbReference type="ARBA" id="ARBA00000448"/>
    </source>
</evidence>
<dbReference type="Pfam" id="PF01915">
    <property type="entry name" value="Glyco_hydro_3_C"/>
    <property type="match status" value="1"/>
</dbReference>
<feature type="non-terminal residue" evidence="8">
    <location>
        <position position="81"/>
    </location>
</feature>
<keyword evidence="6" id="KW-0326">Glycosidase</keyword>
<comment type="caution">
    <text evidence="8">The sequence shown here is derived from an EMBL/GenBank/DDBJ whole genome shotgun (WGS) entry which is preliminary data.</text>
</comment>